<dbReference type="PANTHER" id="PTHR24027:SF323">
    <property type="entry name" value="CADHERIN-19"/>
    <property type="match status" value="1"/>
</dbReference>
<evidence type="ECO:0000256" key="14">
    <source>
        <dbReference type="RuleBase" id="RU004357"/>
    </source>
</evidence>
<reference evidence="18" key="2">
    <citation type="submission" date="2025-08" db="UniProtKB">
        <authorList>
            <consortium name="RefSeq"/>
        </authorList>
    </citation>
    <scope>IDENTIFICATION</scope>
    <source>
        <tissue evidence="18">Blood</tissue>
    </source>
</reference>
<evidence type="ECO:0000256" key="5">
    <source>
        <dbReference type="ARBA" id="ARBA00022729"/>
    </source>
</evidence>
<keyword evidence="7 12" id="KW-0106">Calcium</keyword>
<evidence type="ECO:0000313" key="18">
    <source>
        <dbReference type="RefSeq" id="XP_017309294.1"/>
    </source>
</evidence>
<dbReference type="InterPro" id="IPR000233">
    <property type="entry name" value="Cadherin_Y-type_LIR"/>
</dbReference>
<dbReference type="AlphaFoldDB" id="A0A2D0PTD9"/>
<evidence type="ECO:0000256" key="7">
    <source>
        <dbReference type="ARBA" id="ARBA00022837"/>
    </source>
</evidence>
<feature type="domain" description="Cadherin" evidence="16">
    <location>
        <begin position="295"/>
        <end position="409"/>
    </location>
</feature>
<dbReference type="FunFam" id="2.60.40.60:FF:000014">
    <property type="entry name" value="Cadherin 8"/>
    <property type="match status" value="1"/>
</dbReference>
<keyword evidence="6" id="KW-0677">Repeat</keyword>
<dbReference type="FunFam" id="2.60.40.60:FF:000009">
    <property type="entry name" value="Cadherin 24"/>
    <property type="match status" value="1"/>
</dbReference>
<feature type="transmembrane region" description="Helical" evidence="15">
    <location>
        <begin position="32"/>
        <end position="54"/>
    </location>
</feature>
<evidence type="ECO:0000256" key="4">
    <source>
        <dbReference type="ARBA" id="ARBA00022723"/>
    </source>
</evidence>
<keyword evidence="17" id="KW-1185">Reference proteome</keyword>
<comment type="subcellular location">
    <subcellularLocation>
        <location evidence="1 13">Cell membrane</location>
        <topology evidence="1 13">Single-pass type I membrane protein</topology>
    </subcellularLocation>
</comment>
<dbReference type="CTD" id="28513"/>
<dbReference type="GO" id="GO:0002009">
    <property type="term" value="P:morphogenesis of an epithelium"/>
    <property type="evidence" value="ECO:0007669"/>
    <property type="project" value="UniProtKB-ARBA"/>
</dbReference>
<keyword evidence="11" id="KW-0325">Glycoprotein</keyword>
<keyword evidence="5" id="KW-0732">Signal</keyword>
<accession>A0A2D0PTD9</accession>
<evidence type="ECO:0000256" key="11">
    <source>
        <dbReference type="ARBA" id="ARBA00023180"/>
    </source>
</evidence>
<dbReference type="Gene3D" id="4.10.900.10">
    <property type="entry name" value="TCF3-CBD (Catenin binding domain)"/>
    <property type="match status" value="1"/>
</dbReference>
<evidence type="ECO:0000313" key="17">
    <source>
        <dbReference type="Proteomes" id="UP000221080"/>
    </source>
</evidence>
<dbReference type="GO" id="GO:0034332">
    <property type="term" value="P:adherens junction organization"/>
    <property type="evidence" value="ECO:0007669"/>
    <property type="project" value="TreeGrafter"/>
</dbReference>
<evidence type="ECO:0000259" key="16">
    <source>
        <dbReference type="PROSITE" id="PS50268"/>
    </source>
</evidence>
<dbReference type="PANTHER" id="PTHR24027">
    <property type="entry name" value="CADHERIN-23"/>
    <property type="match status" value="1"/>
</dbReference>
<dbReference type="GO" id="GO:0000902">
    <property type="term" value="P:cell morphogenesis"/>
    <property type="evidence" value="ECO:0007669"/>
    <property type="project" value="TreeGrafter"/>
</dbReference>
<evidence type="ECO:0000256" key="6">
    <source>
        <dbReference type="ARBA" id="ARBA00022737"/>
    </source>
</evidence>
<dbReference type="PROSITE" id="PS00232">
    <property type="entry name" value="CADHERIN_1"/>
    <property type="match status" value="2"/>
</dbReference>
<dbReference type="FunFam" id="2.60.40.60:FF:000012">
    <property type="entry name" value="Cadherin 24"/>
    <property type="match status" value="1"/>
</dbReference>
<evidence type="ECO:0000256" key="9">
    <source>
        <dbReference type="ARBA" id="ARBA00022989"/>
    </source>
</evidence>
<dbReference type="FunFam" id="2.60.40.60:FF:000017">
    <property type="entry name" value="Cadherin 24"/>
    <property type="match status" value="1"/>
</dbReference>
<dbReference type="InterPro" id="IPR002126">
    <property type="entry name" value="Cadherin-like_dom"/>
</dbReference>
<dbReference type="PRINTS" id="PR00205">
    <property type="entry name" value="CADHERIN"/>
</dbReference>
<dbReference type="GO" id="GO:0005912">
    <property type="term" value="C:adherens junction"/>
    <property type="evidence" value="ECO:0007669"/>
    <property type="project" value="TreeGrafter"/>
</dbReference>
<evidence type="ECO:0000256" key="12">
    <source>
        <dbReference type="PROSITE-ProRule" id="PRU00043"/>
    </source>
</evidence>
<feature type="domain" description="Cadherin" evidence="16">
    <location>
        <begin position="511"/>
        <end position="623"/>
    </location>
</feature>
<dbReference type="GO" id="GO:0008013">
    <property type="term" value="F:beta-catenin binding"/>
    <property type="evidence" value="ECO:0007669"/>
    <property type="project" value="TreeGrafter"/>
</dbReference>
<evidence type="ECO:0000256" key="1">
    <source>
        <dbReference type="ARBA" id="ARBA00004251"/>
    </source>
</evidence>
<evidence type="ECO:0000256" key="8">
    <source>
        <dbReference type="ARBA" id="ARBA00022889"/>
    </source>
</evidence>
<dbReference type="Gene3D" id="2.60.40.60">
    <property type="entry name" value="Cadherins"/>
    <property type="match status" value="5"/>
</dbReference>
<dbReference type="GO" id="GO:0016477">
    <property type="term" value="P:cell migration"/>
    <property type="evidence" value="ECO:0007669"/>
    <property type="project" value="TreeGrafter"/>
</dbReference>
<feature type="domain" description="Cadherin" evidence="16">
    <location>
        <begin position="89"/>
        <end position="185"/>
    </location>
</feature>
<evidence type="ECO:0000256" key="3">
    <source>
        <dbReference type="ARBA" id="ARBA00022692"/>
    </source>
</evidence>
<organism evidence="17 18">
    <name type="scientific">Ictalurus punctatus</name>
    <name type="common">Channel catfish</name>
    <name type="synonym">Silurus punctatus</name>
    <dbReference type="NCBI Taxonomy" id="7998"/>
    <lineage>
        <taxon>Eukaryota</taxon>
        <taxon>Metazoa</taxon>
        <taxon>Chordata</taxon>
        <taxon>Craniata</taxon>
        <taxon>Vertebrata</taxon>
        <taxon>Euteleostomi</taxon>
        <taxon>Actinopterygii</taxon>
        <taxon>Neopterygii</taxon>
        <taxon>Teleostei</taxon>
        <taxon>Ostariophysi</taxon>
        <taxon>Siluriformes</taxon>
        <taxon>Ictaluridae</taxon>
        <taxon>Ictalurus</taxon>
    </lineage>
</organism>
<dbReference type="GO" id="GO:0007043">
    <property type="term" value="P:cell-cell junction assembly"/>
    <property type="evidence" value="ECO:0007669"/>
    <property type="project" value="TreeGrafter"/>
</dbReference>
<dbReference type="SMART" id="SM00112">
    <property type="entry name" value="CA"/>
    <property type="match status" value="5"/>
</dbReference>
<dbReference type="GO" id="GO:0005509">
    <property type="term" value="F:calcium ion binding"/>
    <property type="evidence" value="ECO:0007669"/>
    <property type="project" value="UniProtKB-UniRule"/>
</dbReference>
<keyword evidence="2" id="KW-1003">Cell membrane</keyword>
<feature type="domain" description="Cadherin" evidence="16">
    <location>
        <begin position="186"/>
        <end position="294"/>
    </location>
</feature>
<keyword evidence="10 15" id="KW-0472">Membrane</keyword>
<dbReference type="OrthoDB" id="6252479at2759"/>
<dbReference type="InterPro" id="IPR020894">
    <property type="entry name" value="Cadherin_CS"/>
</dbReference>
<dbReference type="PROSITE" id="PS50268">
    <property type="entry name" value="CADHERIN_2"/>
    <property type="match status" value="5"/>
</dbReference>
<gene>
    <name evidence="18" type="primary">cdh19</name>
</gene>
<dbReference type="CDD" id="cd11304">
    <property type="entry name" value="Cadherin_repeat"/>
    <property type="match status" value="5"/>
</dbReference>
<evidence type="ECO:0000256" key="15">
    <source>
        <dbReference type="SAM" id="Phobius"/>
    </source>
</evidence>
<reference evidence="17" key="1">
    <citation type="journal article" date="2016" name="Nat. Commun.">
        <title>The channel catfish genome sequence provides insights into the evolution of scale formation in teleosts.</title>
        <authorList>
            <person name="Liu Z."/>
            <person name="Liu S."/>
            <person name="Yao J."/>
            <person name="Bao L."/>
            <person name="Zhang J."/>
            <person name="Li Y."/>
            <person name="Jiang C."/>
            <person name="Sun L."/>
            <person name="Wang R."/>
            <person name="Zhang Y."/>
            <person name="Zhou T."/>
            <person name="Zeng Q."/>
            <person name="Fu Q."/>
            <person name="Gao S."/>
            <person name="Li N."/>
            <person name="Koren S."/>
            <person name="Jiang Y."/>
            <person name="Zimin A."/>
            <person name="Xu P."/>
            <person name="Phillippy A.M."/>
            <person name="Geng X."/>
            <person name="Song L."/>
            <person name="Sun F."/>
            <person name="Li C."/>
            <person name="Wang X."/>
            <person name="Chen A."/>
            <person name="Jin Y."/>
            <person name="Yuan Z."/>
            <person name="Yang Y."/>
            <person name="Tan S."/>
            <person name="Peatman E."/>
            <person name="Lu J."/>
            <person name="Qin Z."/>
            <person name="Dunham R."/>
            <person name="Li Z."/>
            <person name="Sonstegard T."/>
            <person name="Feng J."/>
            <person name="Danzmann R.G."/>
            <person name="Schroeder S."/>
            <person name="Scheffler B."/>
            <person name="Duke M.V."/>
            <person name="Ballard L."/>
            <person name="Kucuktas H."/>
            <person name="Kaltenboeck L."/>
            <person name="Liu H."/>
            <person name="Armbruster J."/>
            <person name="Xie Y."/>
            <person name="Kirby M.L."/>
            <person name="Tian Y."/>
            <person name="Flanagan M.E."/>
            <person name="Mu W."/>
            <person name="Waldbieser G.C."/>
        </authorList>
    </citation>
    <scope>NUCLEOTIDE SEQUENCE [LARGE SCALE GENOMIC DNA]</scope>
    <source>
        <strain evidence="17">SDA103</strain>
    </source>
</reference>
<dbReference type="Pfam" id="PF01049">
    <property type="entry name" value="CADH_Y-type_LIR"/>
    <property type="match status" value="1"/>
</dbReference>
<evidence type="ECO:0000256" key="2">
    <source>
        <dbReference type="ARBA" id="ARBA00022475"/>
    </source>
</evidence>
<dbReference type="SUPFAM" id="SSF49313">
    <property type="entry name" value="Cadherin-like"/>
    <property type="match status" value="5"/>
</dbReference>
<dbReference type="InterPro" id="IPR015919">
    <property type="entry name" value="Cadherin-like_sf"/>
</dbReference>
<keyword evidence="9 15" id="KW-1133">Transmembrane helix</keyword>
<dbReference type="GO" id="GO:0007156">
    <property type="term" value="P:homophilic cell adhesion via plasma membrane adhesion molecules"/>
    <property type="evidence" value="ECO:0007669"/>
    <property type="project" value="InterPro"/>
</dbReference>
<feature type="transmembrane region" description="Helical" evidence="15">
    <location>
        <begin position="636"/>
        <end position="658"/>
    </location>
</feature>
<dbReference type="FunFam" id="2.60.40.60:FF:000008">
    <property type="entry name" value="Cadherin 24"/>
    <property type="match status" value="1"/>
</dbReference>
<keyword evidence="4" id="KW-0479">Metal-binding</keyword>
<dbReference type="InterPro" id="IPR039808">
    <property type="entry name" value="Cadherin"/>
</dbReference>
<dbReference type="GO" id="GO:0016342">
    <property type="term" value="C:catenin complex"/>
    <property type="evidence" value="ECO:0007669"/>
    <property type="project" value="TreeGrafter"/>
</dbReference>
<proteinExistence type="predicted"/>
<name>A0A2D0PTD9_ICTPU</name>
<keyword evidence="3 13" id="KW-0812">Transmembrane</keyword>
<dbReference type="KEGG" id="ipu:108256684"/>
<protein>
    <submittedName>
        <fullName evidence="18">Cadherin-7 isoform X1</fullName>
    </submittedName>
</protein>
<dbReference type="GeneID" id="108256684"/>
<dbReference type="GO" id="GO:0044331">
    <property type="term" value="P:cell-cell adhesion mediated by cadherin"/>
    <property type="evidence" value="ECO:0007669"/>
    <property type="project" value="TreeGrafter"/>
</dbReference>
<keyword evidence="8 13" id="KW-0130">Cell adhesion</keyword>
<dbReference type="InterPro" id="IPR027397">
    <property type="entry name" value="Catenin-bd_sf"/>
</dbReference>
<comment type="function">
    <text evidence="14">Cadherins are calcium-dependent cell adhesion proteins.</text>
</comment>
<dbReference type="RefSeq" id="XP_017309294.1">
    <property type="nucleotide sequence ID" value="XM_017453805.3"/>
</dbReference>
<feature type="domain" description="Cadherin" evidence="16">
    <location>
        <begin position="410"/>
        <end position="511"/>
    </location>
</feature>
<evidence type="ECO:0000256" key="13">
    <source>
        <dbReference type="RuleBase" id="RU003318"/>
    </source>
</evidence>
<dbReference type="GO" id="GO:0045296">
    <property type="term" value="F:cadherin binding"/>
    <property type="evidence" value="ECO:0007669"/>
    <property type="project" value="TreeGrafter"/>
</dbReference>
<dbReference type="Pfam" id="PF00028">
    <property type="entry name" value="Cadherin"/>
    <property type="match status" value="5"/>
</dbReference>
<dbReference type="GO" id="GO:0016339">
    <property type="term" value="P:calcium-dependent cell-cell adhesion via plasma membrane cell adhesion molecules"/>
    <property type="evidence" value="ECO:0007669"/>
    <property type="project" value="TreeGrafter"/>
</dbReference>
<sequence length="816" mass="90771">MVSVLKRSTNGPQSSDPIIWKKGERVTGSKQIMSGCSVFPVIMMSFMPVVWAVMGSELRLSRQGMSDSQLTKVIHGFRVKRGWIWNQLSVEEEDPTPKIIGQLKSTYDTGDFAIRYSLSGEGAGEIFNIDEFSGEIHIHKSLDREKKAFYVLHGEAIDRRTGHAVEPESEFIIKVQDINDNAPQFINEPYTSSIPEMSPMGTTVVQVTAIDADDPMFGNNAKLIYSILQGEPYFSVEPKTGIIVTSWPNIDREASEKYLVVIQVKDMLGITGGFSATTTVTVTLTDVNDNGPTFQHNLYTFAIVESAPVGTTVGRVMAEDADVGVNAKMNYTLDDLEESATFRVQTDPATQEGIVILSKPLDYESKRRFVIAIEAINSFVDTRFLSINEFRDRTMLKILVMDVDEPPVFSAPFYEWKVLENAPVGTLVGTVYARDADAANNPIRFSIYNEMKNVFRIDINNGTVSLVKPLDRETAAWQNLTVIAKEMSKNQLSSVSVVIKVLDVNDNIPTLSRAYQPYVCEGIQAGEVIQVISAVDADDPAEGHHFYFSMVPDKNINPNFTIRDNQDNTAGILTRRSTFTHRDWILYHLPVIITDNGSPPLSSTTTFTISVCVCQSRGHCPSSGMEALALSVGMQALLGLSICLITVIVLALLLVAVWRHRTVQQQNLAIQELDTEEYSEKIVYHSESEGIPDAANSNQLVPLRPHPHRHKHTFCREEVVASVRMSLCHSHLIGPEDEVFHQFMIDRLAEADQDPCVPPFDCLHTYAYEGSGSLAASLSSLESSNFDPYFDRSNDTGPGFLRLSRWQGANDYESSF</sequence>
<evidence type="ECO:0000256" key="10">
    <source>
        <dbReference type="ARBA" id="ARBA00023136"/>
    </source>
</evidence>
<dbReference type="Proteomes" id="UP000221080">
    <property type="component" value="Chromosome 23"/>
</dbReference>